<keyword evidence="5 7" id="KW-0251">Elongation factor</keyword>
<comment type="subcellular location">
    <subcellularLocation>
        <location evidence="1 7">Cytoplasm</location>
    </subcellularLocation>
</comment>
<dbReference type="FunFam" id="2.30.30.30:FF:000003">
    <property type="entry name" value="Elongation factor P"/>
    <property type="match status" value="1"/>
</dbReference>
<dbReference type="InterPro" id="IPR012340">
    <property type="entry name" value="NA-bd_OB-fold"/>
</dbReference>
<dbReference type="Gene3D" id="2.30.30.30">
    <property type="match status" value="1"/>
</dbReference>
<dbReference type="SUPFAM" id="SSF50249">
    <property type="entry name" value="Nucleic acid-binding proteins"/>
    <property type="match status" value="2"/>
</dbReference>
<organism evidence="12 13">
    <name type="scientific">Thermoflexibacter ruber</name>
    <dbReference type="NCBI Taxonomy" id="1003"/>
    <lineage>
        <taxon>Bacteria</taxon>
        <taxon>Pseudomonadati</taxon>
        <taxon>Bacteroidota</taxon>
        <taxon>Cytophagia</taxon>
        <taxon>Cytophagales</taxon>
        <taxon>Thermoflexibacteraceae</taxon>
        <taxon>Thermoflexibacter</taxon>
    </lineage>
</organism>
<dbReference type="InterPro" id="IPR015365">
    <property type="entry name" value="Elong-fact-P_C"/>
</dbReference>
<evidence type="ECO:0000256" key="9">
    <source>
        <dbReference type="RuleBase" id="RU004389"/>
    </source>
</evidence>
<evidence type="ECO:0000256" key="6">
    <source>
        <dbReference type="ARBA" id="ARBA00022917"/>
    </source>
</evidence>
<evidence type="ECO:0000256" key="5">
    <source>
        <dbReference type="ARBA" id="ARBA00022768"/>
    </source>
</evidence>
<dbReference type="InterPro" id="IPR014722">
    <property type="entry name" value="Rib_uL2_dom2"/>
</dbReference>
<comment type="pathway">
    <text evidence="2 7">Protein biosynthesis; polypeptide chain elongation.</text>
</comment>
<dbReference type="CDD" id="cd05794">
    <property type="entry name" value="S1_EF-P_repeat_2"/>
    <property type="match status" value="1"/>
</dbReference>
<dbReference type="CDD" id="cd04470">
    <property type="entry name" value="S1_EF-P_repeat_1"/>
    <property type="match status" value="1"/>
</dbReference>
<reference evidence="12 13" key="1">
    <citation type="submission" date="2016-10" db="EMBL/GenBank/DDBJ databases">
        <authorList>
            <person name="de Groot N.N."/>
        </authorList>
    </citation>
    <scope>NUCLEOTIDE SEQUENCE [LARGE SCALE GENOMIC DNA]</scope>
    <source>
        <strain>GEY</strain>
        <strain evidence="13">DSM 9560</strain>
    </source>
</reference>
<dbReference type="GO" id="GO:0043043">
    <property type="term" value="P:peptide biosynthetic process"/>
    <property type="evidence" value="ECO:0007669"/>
    <property type="project" value="InterPro"/>
</dbReference>
<dbReference type="PANTHER" id="PTHR30053">
    <property type="entry name" value="ELONGATION FACTOR P"/>
    <property type="match status" value="1"/>
</dbReference>
<dbReference type="PIRSF" id="PIRSF005901">
    <property type="entry name" value="EF-P"/>
    <property type="match status" value="1"/>
</dbReference>
<evidence type="ECO:0000259" key="10">
    <source>
        <dbReference type="SMART" id="SM00841"/>
    </source>
</evidence>
<evidence type="ECO:0000256" key="8">
    <source>
        <dbReference type="NCBIfam" id="TIGR00038"/>
    </source>
</evidence>
<dbReference type="InterPro" id="IPR001059">
    <property type="entry name" value="Transl_elong_P/YeiP_cen"/>
</dbReference>
<gene>
    <name evidence="7" type="primary">efp</name>
    <name evidence="12" type="ORF">SAMN04488541_10576</name>
</gene>
<feature type="domain" description="Elongation factor P C-terminal" evidence="10">
    <location>
        <begin position="129"/>
        <end position="184"/>
    </location>
</feature>
<dbReference type="GO" id="GO:0005829">
    <property type="term" value="C:cytosol"/>
    <property type="evidence" value="ECO:0007669"/>
    <property type="project" value="UniProtKB-ARBA"/>
</dbReference>
<dbReference type="FunFam" id="2.40.50.140:FF:000004">
    <property type="entry name" value="Elongation factor P"/>
    <property type="match status" value="1"/>
</dbReference>
<dbReference type="NCBIfam" id="TIGR00038">
    <property type="entry name" value="efp"/>
    <property type="match status" value="1"/>
</dbReference>
<dbReference type="PANTHER" id="PTHR30053:SF12">
    <property type="entry name" value="ELONGATION FACTOR P (EF-P) FAMILY PROTEIN"/>
    <property type="match status" value="1"/>
</dbReference>
<keyword evidence="13" id="KW-1185">Reference proteome</keyword>
<dbReference type="AlphaFoldDB" id="A0A1I2JNG8"/>
<sequence length="187" mass="21017">MATTADISIGSFIKHNGELCVILEYEHRTPGNLRAFYQAKMRNIRTGKLAEYRFRAGESVEVVRVEQKELQYLYAESDSLVCMDNETYEQVYVPKIFFGDSLQFIKEGVTVIIGFDGDNPIFGQAPPTAILQITYTEPGVKGDTATRAMKPATLETGAKINVPLFCNEGELIKVDTRTGEYMERVKQ</sequence>
<evidence type="ECO:0000256" key="3">
    <source>
        <dbReference type="ARBA" id="ARBA00009479"/>
    </source>
</evidence>
<keyword evidence="4 7" id="KW-0963">Cytoplasm</keyword>
<evidence type="ECO:0000256" key="7">
    <source>
        <dbReference type="HAMAP-Rule" id="MF_00141"/>
    </source>
</evidence>
<keyword evidence="6 7" id="KW-0648">Protein biosynthesis</keyword>
<dbReference type="STRING" id="1003.SAMN04488541_10576"/>
<dbReference type="Pfam" id="PF01132">
    <property type="entry name" value="EFP"/>
    <property type="match status" value="1"/>
</dbReference>
<dbReference type="SMART" id="SM01185">
    <property type="entry name" value="EFP"/>
    <property type="match status" value="1"/>
</dbReference>
<protein>
    <recommendedName>
        <fullName evidence="7 8">Elongation factor P</fullName>
        <shortName evidence="7">EF-P</shortName>
    </recommendedName>
</protein>
<evidence type="ECO:0000256" key="1">
    <source>
        <dbReference type="ARBA" id="ARBA00004496"/>
    </source>
</evidence>
<proteinExistence type="inferred from homology"/>
<dbReference type="InterPro" id="IPR013852">
    <property type="entry name" value="Transl_elong_P/YeiP_CS"/>
</dbReference>
<comment type="function">
    <text evidence="7">Involved in peptide bond synthesis. Stimulates efficient translation and peptide-bond synthesis on native or reconstituted 70S ribosomes in vitro. Probably functions indirectly by altering the affinity of the ribosome for aminoacyl-tRNA, thus increasing their reactivity as acceptors for peptidyl transferase.</text>
</comment>
<comment type="similarity">
    <text evidence="3 7 9">Belongs to the elongation factor P family.</text>
</comment>
<evidence type="ECO:0000256" key="4">
    <source>
        <dbReference type="ARBA" id="ARBA00022490"/>
    </source>
</evidence>
<dbReference type="UniPathway" id="UPA00345"/>
<accession>A0A1I2JNG8</accession>
<dbReference type="PROSITE" id="PS01275">
    <property type="entry name" value="EFP"/>
    <property type="match status" value="1"/>
</dbReference>
<name>A0A1I2JNG8_9BACT</name>
<evidence type="ECO:0000313" key="12">
    <source>
        <dbReference type="EMBL" id="SFF55779.1"/>
    </source>
</evidence>
<dbReference type="InterPro" id="IPR020599">
    <property type="entry name" value="Transl_elong_fac_P/YeiP"/>
</dbReference>
<evidence type="ECO:0000259" key="11">
    <source>
        <dbReference type="SMART" id="SM01185"/>
    </source>
</evidence>
<dbReference type="SUPFAM" id="SSF50104">
    <property type="entry name" value="Translation proteins SH3-like domain"/>
    <property type="match status" value="1"/>
</dbReference>
<dbReference type="EMBL" id="FONY01000057">
    <property type="protein sequence ID" value="SFF55779.1"/>
    <property type="molecule type" value="Genomic_DNA"/>
</dbReference>
<dbReference type="Proteomes" id="UP000199513">
    <property type="component" value="Unassembled WGS sequence"/>
</dbReference>
<dbReference type="SMART" id="SM00841">
    <property type="entry name" value="Elong-fact-P_C"/>
    <property type="match status" value="1"/>
</dbReference>
<dbReference type="InterPro" id="IPR008991">
    <property type="entry name" value="Translation_prot_SH3-like_sf"/>
</dbReference>
<dbReference type="OrthoDB" id="9801844at2"/>
<dbReference type="GO" id="GO:0003746">
    <property type="term" value="F:translation elongation factor activity"/>
    <property type="evidence" value="ECO:0007669"/>
    <property type="project" value="UniProtKB-UniRule"/>
</dbReference>
<dbReference type="Gene3D" id="2.40.50.140">
    <property type="entry name" value="Nucleic acid-binding proteins"/>
    <property type="match status" value="2"/>
</dbReference>
<dbReference type="HAMAP" id="MF_00141">
    <property type="entry name" value="EF_P"/>
    <property type="match status" value="1"/>
</dbReference>
<dbReference type="RefSeq" id="WP_091549303.1">
    <property type="nucleotide sequence ID" value="NZ_FONY01000057.1"/>
</dbReference>
<dbReference type="InterPro" id="IPR011768">
    <property type="entry name" value="Transl_elongation_fac_P"/>
</dbReference>
<dbReference type="InterPro" id="IPR013185">
    <property type="entry name" value="Transl_elong_KOW-like"/>
</dbReference>
<evidence type="ECO:0000256" key="2">
    <source>
        <dbReference type="ARBA" id="ARBA00004815"/>
    </source>
</evidence>
<evidence type="ECO:0000313" key="13">
    <source>
        <dbReference type="Proteomes" id="UP000199513"/>
    </source>
</evidence>
<feature type="domain" description="Translation elongation factor P/YeiP central" evidence="11">
    <location>
        <begin position="67"/>
        <end position="121"/>
    </location>
</feature>
<dbReference type="Pfam" id="PF09285">
    <property type="entry name" value="Elong-fact-P_C"/>
    <property type="match status" value="1"/>
</dbReference>
<dbReference type="Pfam" id="PF08207">
    <property type="entry name" value="EFP_N"/>
    <property type="match status" value="1"/>
</dbReference>
<dbReference type="NCBIfam" id="NF001810">
    <property type="entry name" value="PRK00529.1"/>
    <property type="match status" value="1"/>
</dbReference>